<organism evidence="2 3">
    <name type="scientific">Salinomyces thailandicus</name>
    <dbReference type="NCBI Taxonomy" id="706561"/>
    <lineage>
        <taxon>Eukaryota</taxon>
        <taxon>Fungi</taxon>
        <taxon>Dikarya</taxon>
        <taxon>Ascomycota</taxon>
        <taxon>Pezizomycotina</taxon>
        <taxon>Dothideomycetes</taxon>
        <taxon>Dothideomycetidae</taxon>
        <taxon>Mycosphaerellales</taxon>
        <taxon>Teratosphaeriaceae</taxon>
        <taxon>Salinomyces</taxon>
    </lineage>
</organism>
<dbReference type="OrthoDB" id="5397628at2759"/>
<name>A0A4U0TWA7_9PEZI</name>
<feature type="region of interest" description="Disordered" evidence="1">
    <location>
        <begin position="77"/>
        <end position="210"/>
    </location>
</feature>
<gene>
    <name evidence="2" type="ORF">B0A50_04799</name>
</gene>
<evidence type="ECO:0000313" key="3">
    <source>
        <dbReference type="Proteomes" id="UP000308549"/>
    </source>
</evidence>
<dbReference type="Proteomes" id="UP000308549">
    <property type="component" value="Unassembled WGS sequence"/>
</dbReference>
<feature type="compositionally biased region" description="Basic and acidic residues" evidence="1">
    <location>
        <begin position="162"/>
        <end position="210"/>
    </location>
</feature>
<accession>A0A4U0TWA7</accession>
<comment type="caution">
    <text evidence="2">The sequence shown here is derived from an EMBL/GenBank/DDBJ whole genome shotgun (WGS) entry which is preliminary data.</text>
</comment>
<dbReference type="EMBL" id="NAJL01000027">
    <property type="protein sequence ID" value="TKA26691.1"/>
    <property type="molecule type" value="Genomic_DNA"/>
</dbReference>
<keyword evidence="3" id="KW-1185">Reference proteome</keyword>
<sequence>MAPLFSLLNRLLPFATPGTPLVQDLIHLAALCGLLYYGPQLQEWYRKSQADPSHATNDDHAQPADETVHADNEGANQNINADAEPTDAANQAEAQPPPNAQANDNEDPGANPEAPDPAQPGPANQPNLPAHRNVGAKKAKSLARRDQKRAYHEFQRAQGEAQRARDAEGSEAREAAQTAEKERRQAAEAKLEKQKAKEREERRERERKGREEEIRRRELVVRLVREQLDEKRMCDLFRVAAVVGEDVDEEWVEGIVEASGLVGRKGDVVTMVTGMGWAVRVARADVERLYRVAVEREECEEDGRVGYDALGGLLEGILKEQ</sequence>
<feature type="compositionally biased region" description="Basic and acidic residues" evidence="1">
    <location>
        <begin position="143"/>
        <end position="155"/>
    </location>
</feature>
<proteinExistence type="predicted"/>
<evidence type="ECO:0000313" key="2">
    <source>
        <dbReference type="EMBL" id="TKA26691.1"/>
    </source>
</evidence>
<dbReference type="AlphaFoldDB" id="A0A4U0TWA7"/>
<reference evidence="2 3" key="1">
    <citation type="submission" date="2017-03" db="EMBL/GenBank/DDBJ databases">
        <title>Genomes of endolithic fungi from Antarctica.</title>
        <authorList>
            <person name="Coleine C."/>
            <person name="Masonjones S."/>
            <person name="Stajich J.E."/>
        </authorList>
    </citation>
    <scope>NUCLEOTIDE SEQUENCE [LARGE SCALE GENOMIC DNA]</scope>
    <source>
        <strain evidence="2 3">CCFEE 6315</strain>
    </source>
</reference>
<protein>
    <submittedName>
        <fullName evidence="2">Uncharacterized protein</fullName>
    </submittedName>
</protein>
<evidence type="ECO:0000256" key="1">
    <source>
        <dbReference type="SAM" id="MobiDB-lite"/>
    </source>
</evidence>